<dbReference type="RefSeq" id="WP_342694280.1">
    <property type="nucleotide sequence ID" value="NZ_JBCGDO010000001.1"/>
</dbReference>
<dbReference type="InterPro" id="IPR046228">
    <property type="entry name" value="DUF6261"/>
</dbReference>
<dbReference type="EMBL" id="JBCGDO010000001">
    <property type="protein sequence ID" value="MEM0541035.1"/>
    <property type="molecule type" value="Genomic_DNA"/>
</dbReference>
<comment type="caution">
    <text evidence="1">The sequence shown here is derived from an EMBL/GenBank/DDBJ whole genome shotgun (WGS) entry which is preliminary data.</text>
</comment>
<keyword evidence="2" id="KW-1185">Reference proteome</keyword>
<dbReference type="Proteomes" id="UP001460072">
    <property type="component" value="Unassembled WGS sequence"/>
</dbReference>
<organism evidence="1 2">
    <name type="scientific">Flavobacterium aureirubrum</name>
    <dbReference type="NCBI Taxonomy" id="3133147"/>
    <lineage>
        <taxon>Bacteria</taxon>
        <taxon>Pseudomonadati</taxon>
        <taxon>Bacteroidota</taxon>
        <taxon>Flavobacteriia</taxon>
        <taxon>Flavobacteriales</taxon>
        <taxon>Flavobacteriaceae</taxon>
        <taxon>Flavobacterium</taxon>
    </lineage>
</organism>
<accession>A0ABU9MZX5</accession>
<dbReference type="Pfam" id="PF19775">
    <property type="entry name" value="DUF6261"/>
    <property type="match status" value="1"/>
</dbReference>
<reference evidence="1 2" key="1">
    <citation type="submission" date="2024-03" db="EMBL/GenBank/DDBJ databases">
        <title>Two novel species of the genus Flavobacterium exhibiting potentially degradation of complex polysaccharides.</title>
        <authorList>
            <person name="Lian X."/>
        </authorList>
    </citation>
    <scope>NUCLEOTIDE SEQUENCE [LARGE SCALE GENOMIC DNA]</scope>
    <source>
        <strain evidence="2">j3</strain>
    </source>
</reference>
<sequence>MVLQKCNLSRLTLIEGGQIVKSTLKDLETKGIDLNTDVNVKGYASQLVAELVIYDKGLLQTQKNDETREIERLDSLRDTDLAIYRRKFRAFSLTKNAQERDAYTKLNNLWSVYKNITKLNYEAQSNAVDNLVQDLRSAKYSSLVTFLDLDDYVEEIKTSNEAFKDKYSTRSTEESEEEKINMKLVRKNTMTLYNNLINYVLTMAKVEPAPATYYTPMLSTINTVRKNFADIIARRDGGEDNG</sequence>
<evidence type="ECO:0000313" key="1">
    <source>
        <dbReference type="EMBL" id="MEM0541035.1"/>
    </source>
</evidence>
<gene>
    <name evidence="1" type="ORF">WFZ85_00250</name>
</gene>
<name>A0ABU9MZX5_9FLAO</name>
<protein>
    <submittedName>
        <fullName evidence="1">DUF6261 family protein</fullName>
    </submittedName>
</protein>
<proteinExistence type="predicted"/>
<evidence type="ECO:0000313" key="2">
    <source>
        <dbReference type="Proteomes" id="UP001460072"/>
    </source>
</evidence>